<reference evidence="1 2" key="1">
    <citation type="submission" date="2017-11" db="EMBL/GenBank/DDBJ databases">
        <title>The genome sequence of Pantoea rodasii DSM 26611.</title>
        <authorList>
            <person name="Gao J."/>
            <person name="Mao X."/>
            <person name="Sun J."/>
        </authorList>
    </citation>
    <scope>NUCLEOTIDE SEQUENCE [LARGE SCALE GENOMIC DNA]</scope>
    <source>
        <strain evidence="1 2">DSM 26611</strain>
    </source>
</reference>
<dbReference type="AlphaFoldDB" id="A0A2M9W756"/>
<evidence type="ECO:0000313" key="1">
    <source>
        <dbReference type="EMBL" id="PJZ03361.1"/>
    </source>
</evidence>
<dbReference type="Proteomes" id="UP000232062">
    <property type="component" value="Unassembled WGS sequence"/>
</dbReference>
<organism evidence="1 2">
    <name type="scientific">Pantoea rodasii</name>
    <dbReference type="NCBI Taxonomy" id="1076549"/>
    <lineage>
        <taxon>Bacteria</taxon>
        <taxon>Pseudomonadati</taxon>
        <taxon>Pseudomonadota</taxon>
        <taxon>Gammaproteobacteria</taxon>
        <taxon>Enterobacterales</taxon>
        <taxon>Erwiniaceae</taxon>
        <taxon>Pantoea</taxon>
    </lineage>
</organism>
<sequence>MTKAASLSVANQVRELAKAHQVTAERDGMSRMAVAITRLADDIVELDVIEQLLVNLKKKGILTKAETLEIQGNYLREKRQIKQNFSA</sequence>
<dbReference type="STRING" id="1076549.HA45_05725"/>
<proteinExistence type="predicted"/>
<dbReference type="RefSeq" id="WP_100703814.1">
    <property type="nucleotide sequence ID" value="NZ_MLFP01000003.1"/>
</dbReference>
<dbReference type="EMBL" id="PIQI01000028">
    <property type="protein sequence ID" value="PJZ03361.1"/>
    <property type="molecule type" value="Genomic_DNA"/>
</dbReference>
<accession>A0A2M9W756</accession>
<gene>
    <name evidence="1" type="ORF">PRCB_22540</name>
</gene>
<evidence type="ECO:0000313" key="2">
    <source>
        <dbReference type="Proteomes" id="UP000232062"/>
    </source>
</evidence>
<dbReference type="OrthoDB" id="6555979at2"/>
<protein>
    <submittedName>
        <fullName evidence="1">Uncharacterized protein</fullName>
    </submittedName>
</protein>
<name>A0A2M9W756_9GAMM</name>
<comment type="caution">
    <text evidence="1">The sequence shown here is derived from an EMBL/GenBank/DDBJ whole genome shotgun (WGS) entry which is preliminary data.</text>
</comment>
<keyword evidence="2" id="KW-1185">Reference proteome</keyword>